<reference evidence="1 2" key="1">
    <citation type="journal article" date="2009" name="Stand. Genomic Sci.">
        <title>Complete genome sequence of Capnocytophaga ochracea type strain (VPI 2845).</title>
        <authorList>
            <person name="Mavrommatis K."/>
            <person name="Gronow S."/>
            <person name="Saunders E."/>
            <person name="Land M."/>
            <person name="Lapidus A."/>
            <person name="Copeland A."/>
            <person name="Glavina Del Rio T."/>
            <person name="Nolan M."/>
            <person name="Lucas S."/>
            <person name="Chen F."/>
            <person name="Tice H."/>
            <person name="Cheng J.F."/>
            <person name="Bruce D."/>
            <person name="Goodwin L."/>
            <person name="Pitluck S."/>
            <person name="Pati A."/>
            <person name="Ivanova N."/>
            <person name="Chen A."/>
            <person name="Palaniappan K."/>
            <person name="Chain P."/>
            <person name="Hauser L."/>
            <person name="Chang Y.J."/>
            <person name="Jeffries C.D."/>
            <person name="Brettin T."/>
            <person name="Detter J.C."/>
            <person name="Han C."/>
            <person name="Bristow J."/>
            <person name="Goker M."/>
            <person name="Rohde M."/>
            <person name="Eisen J.A."/>
            <person name="Markowitz V."/>
            <person name="Kyrpides N.C."/>
            <person name="Klenk H.P."/>
            <person name="Hugenholtz P."/>
        </authorList>
    </citation>
    <scope>NUCLEOTIDE SEQUENCE [LARGE SCALE GENOMIC DNA]</scope>
    <source>
        <strain evidence="2">ATCC 27872 / DSM 7271 / JCM 12966 / VPI 2845</strain>
    </source>
</reference>
<gene>
    <name evidence="1" type="ordered locus">Coch_1346</name>
</gene>
<dbReference type="HOGENOM" id="CLU_3286706_0_0_10"/>
<evidence type="ECO:0000313" key="2">
    <source>
        <dbReference type="Proteomes" id="UP000006650"/>
    </source>
</evidence>
<keyword evidence="2" id="KW-1185">Reference proteome</keyword>
<name>C7M5T3_CAPOD</name>
<organism evidence="1 2">
    <name type="scientific">Capnocytophaga ochracea (strain ATCC 27872 / DSM 7271 / CCUG 9716 / JCM 12966 / NCTC 12371 / SS31 / VPI 2845)</name>
    <name type="common">Bacteroides ochraceus</name>
    <dbReference type="NCBI Taxonomy" id="521097"/>
    <lineage>
        <taxon>Bacteria</taxon>
        <taxon>Pseudomonadati</taxon>
        <taxon>Bacteroidota</taxon>
        <taxon>Flavobacteriia</taxon>
        <taxon>Flavobacteriales</taxon>
        <taxon>Flavobacteriaceae</taxon>
        <taxon>Capnocytophaga</taxon>
    </lineage>
</organism>
<evidence type="ECO:0000313" key="1">
    <source>
        <dbReference type="EMBL" id="ACU92892.1"/>
    </source>
</evidence>
<dbReference type="EMBL" id="CP001632">
    <property type="protein sequence ID" value="ACU92892.1"/>
    <property type="molecule type" value="Genomic_DNA"/>
</dbReference>
<dbReference type="Proteomes" id="UP000006650">
    <property type="component" value="Chromosome"/>
</dbReference>
<dbReference type="KEGG" id="coc:Coch_1346"/>
<accession>C7M5T3</accession>
<dbReference type="AlphaFoldDB" id="C7M5T3"/>
<protein>
    <submittedName>
        <fullName evidence="1">Uncharacterized protein</fullName>
    </submittedName>
</protein>
<sequence>MFIYKWQIDFSEAVSPPTTRQPLFLKKETKNKAYNLMILV</sequence>
<proteinExistence type="predicted"/>